<evidence type="ECO:0000313" key="2">
    <source>
        <dbReference type="Proteomes" id="UP000271889"/>
    </source>
</evidence>
<gene>
    <name evidence="1" type="ORF">CGOC_LOCUS7216</name>
</gene>
<dbReference type="EMBL" id="UYRV01024796">
    <property type="protein sequence ID" value="VDK76270.1"/>
    <property type="molecule type" value="Genomic_DNA"/>
</dbReference>
<protein>
    <submittedName>
        <fullName evidence="1">Uncharacterized protein</fullName>
    </submittedName>
</protein>
<dbReference type="AlphaFoldDB" id="A0A3P6TA98"/>
<accession>A0A3P6TA98</accession>
<sequence length="51" mass="5828">MNWPDGSSDSTPRVVWCPYVAENPSDPSDVVNMVALFKVWEVSICNNFFIY</sequence>
<organism evidence="1 2">
    <name type="scientific">Cylicostephanus goldi</name>
    <name type="common">Nematode worm</name>
    <dbReference type="NCBI Taxonomy" id="71465"/>
    <lineage>
        <taxon>Eukaryota</taxon>
        <taxon>Metazoa</taxon>
        <taxon>Ecdysozoa</taxon>
        <taxon>Nematoda</taxon>
        <taxon>Chromadorea</taxon>
        <taxon>Rhabditida</taxon>
        <taxon>Rhabditina</taxon>
        <taxon>Rhabditomorpha</taxon>
        <taxon>Strongyloidea</taxon>
        <taxon>Strongylidae</taxon>
        <taxon>Cylicostephanus</taxon>
    </lineage>
</organism>
<proteinExistence type="predicted"/>
<dbReference type="OrthoDB" id="5836820at2759"/>
<dbReference type="Proteomes" id="UP000271889">
    <property type="component" value="Unassembled WGS sequence"/>
</dbReference>
<reference evidence="1 2" key="1">
    <citation type="submission" date="2018-11" db="EMBL/GenBank/DDBJ databases">
        <authorList>
            <consortium name="Pathogen Informatics"/>
        </authorList>
    </citation>
    <scope>NUCLEOTIDE SEQUENCE [LARGE SCALE GENOMIC DNA]</scope>
</reference>
<name>A0A3P6TA98_CYLGO</name>
<keyword evidence="2" id="KW-1185">Reference proteome</keyword>
<evidence type="ECO:0000313" key="1">
    <source>
        <dbReference type="EMBL" id="VDK76270.1"/>
    </source>
</evidence>